<evidence type="ECO:0000256" key="2">
    <source>
        <dbReference type="ARBA" id="ARBA00022692"/>
    </source>
</evidence>
<dbReference type="GO" id="GO:0005886">
    <property type="term" value="C:plasma membrane"/>
    <property type="evidence" value="ECO:0007669"/>
    <property type="project" value="TreeGrafter"/>
</dbReference>
<keyword evidence="8" id="KW-0325">Glycoprotein</keyword>
<feature type="disulfide bond" evidence="9">
    <location>
        <begin position="104"/>
        <end position="116"/>
    </location>
</feature>
<evidence type="ECO:0000313" key="11">
    <source>
        <dbReference type="EMBL" id="JAD05200.1"/>
    </source>
</evidence>
<evidence type="ECO:0000256" key="9">
    <source>
        <dbReference type="PROSITE-ProRule" id="PRU00124"/>
    </source>
</evidence>
<dbReference type="PANTHER" id="PTHR22722">
    <property type="entry name" value="LOW-DENSITY LIPOPROTEIN RECEPTOR-RELATED PROTEIN 2-RELATED"/>
    <property type="match status" value="1"/>
</dbReference>
<evidence type="ECO:0000256" key="8">
    <source>
        <dbReference type="ARBA" id="ARBA00023180"/>
    </source>
</evidence>
<dbReference type="CDD" id="cd00112">
    <property type="entry name" value="LDLa"/>
    <property type="match status" value="3"/>
</dbReference>
<feature type="chain" id="PRO_5001994487" evidence="10">
    <location>
        <begin position="20"/>
        <end position="146"/>
    </location>
</feature>
<feature type="disulfide bond" evidence="9">
    <location>
        <begin position="62"/>
        <end position="74"/>
    </location>
</feature>
<feature type="disulfide bond" evidence="9">
    <location>
        <begin position="111"/>
        <end position="129"/>
    </location>
</feature>
<dbReference type="GO" id="GO:0043235">
    <property type="term" value="C:receptor complex"/>
    <property type="evidence" value="ECO:0007669"/>
    <property type="project" value="TreeGrafter"/>
</dbReference>
<feature type="disulfide bond" evidence="9">
    <location>
        <begin position="42"/>
        <end position="57"/>
    </location>
</feature>
<dbReference type="Gene3D" id="4.10.400.10">
    <property type="entry name" value="Low-density Lipoprotein Receptor"/>
    <property type="match status" value="3"/>
</dbReference>
<keyword evidence="7 11" id="KW-0675">Receptor</keyword>
<comment type="caution">
    <text evidence="9">Lacks conserved residue(s) required for the propagation of feature annotation.</text>
</comment>
<evidence type="ECO:0000256" key="6">
    <source>
        <dbReference type="ARBA" id="ARBA00023157"/>
    </source>
</evidence>
<dbReference type="SMART" id="SM00192">
    <property type="entry name" value="LDLa"/>
    <property type="match status" value="3"/>
</dbReference>
<evidence type="ECO:0000256" key="4">
    <source>
        <dbReference type="ARBA" id="ARBA00022989"/>
    </source>
</evidence>
<keyword evidence="5" id="KW-0472">Membrane</keyword>
<feature type="signal peptide" evidence="10">
    <location>
        <begin position="1"/>
        <end position="19"/>
    </location>
</feature>
<dbReference type="SUPFAM" id="SSF57424">
    <property type="entry name" value="LDL receptor-like module"/>
    <property type="match status" value="3"/>
</dbReference>
<dbReference type="EMBL" id="GBXI01009092">
    <property type="protein sequence ID" value="JAD05200.1"/>
    <property type="molecule type" value="Transcribed_RNA"/>
</dbReference>
<evidence type="ECO:0000256" key="1">
    <source>
        <dbReference type="ARBA" id="ARBA00004167"/>
    </source>
</evidence>
<keyword evidence="3" id="KW-0677">Repeat</keyword>
<evidence type="ECO:0000256" key="10">
    <source>
        <dbReference type="SAM" id="SignalP"/>
    </source>
</evidence>
<dbReference type="GeneID" id="105213587"/>
<comment type="subcellular location">
    <subcellularLocation>
        <location evidence="1">Membrane</location>
        <topology evidence="1">Single-pass membrane protein</topology>
    </subcellularLocation>
</comment>
<dbReference type="InterPro" id="IPR036055">
    <property type="entry name" value="LDL_receptor-like_sf"/>
</dbReference>
<gene>
    <name evidence="11" type="primary">LDLR_0</name>
    <name evidence="11" type="ORF">g.5346</name>
</gene>
<keyword evidence="10" id="KW-0732">Signal</keyword>
<reference evidence="11" key="1">
    <citation type="submission" date="2014-11" db="EMBL/GenBank/DDBJ databases">
        <authorList>
            <person name="Geib S."/>
        </authorList>
    </citation>
    <scope>NUCLEOTIDE SEQUENCE</scope>
</reference>
<dbReference type="InterPro" id="IPR023415">
    <property type="entry name" value="LDLR_class-A_CS"/>
</dbReference>
<reference evidence="11" key="2">
    <citation type="journal article" date="2015" name="Gigascience">
        <title>Reconstructing a comprehensive transcriptome assembly of a white-pupal translocated strain of the pest fruit fly Bactrocera cucurbitae.</title>
        <authorList>
            <person name="Sim S.B."/>
            <person name="Calla B."/>
            <person name="Hall B."/>
            <person name="DeRego T."/>
            <person name="Geib S.M."/>
        </authorList>
    </citation>
    <scope>NUCLEOTIDE SEQUENCE</scope>
</reference>
<feature type="disulfide bond" evidence="9">
    <location>
        <begin position="30"/>
        <end position="48"/>
    </location>
</feature>
<accession>A0A0A1X375</accession>
<dbReference type="Pfam" id="PF00057">
    <property type="entry name" value="Ldl_recept_a"/>
    <property type="match status" value="3"/>
</dbReference>
<dbReference type="InterPro" id="IPR002172">
    <property type="entry name" value="LDrepeatLR_classA_rpt"/>
</dbReference>
<dbReference type="PROSITE" id="PS01209">
    <property type="entry name" value="LDLRA_1"/>
    <property type="match status" value="2"/>
</dbReference>
<keyword evidence="4" id="KW-1133">Transmembrane helix</keyword>
<evidence type="ECO:0000256" key="5">
    <source>
        <dbReference type="ARBA" id="ARBA00023136"/>
    </source>
</evidence>
<feature type="disulfide bond" evidence="9">
    <location>
        <begin position="69"/>
        <end position="87"/>
    </location>
</feature>
<proteinExistence type="predicted"/>
<organism evidence="11">
    <name type="scientific">Zeugodacus cucurbitae</name>
    <name type="common">Melon fruit fly</name>
    <name type="synonym">Bactrocera cucurbitae</name>
    <dbReference type="NCBI Taxonomy" id="28588"/>
    <lineage>
        <taxon>Eukaryota</taxon>
        <taxon>Metazoa</taxon>
        <taxon>Ecdysozoa</taxon>
        <taxon>Arthropoda</taxon>
        <taxon>Hexapoda</taxon>
        <taxon>Insecta</taxon>
        <taxon>Pterygota</taxon>
        <taxon>Neoptera</taxon>
        <taxon>Endopterygota</taxon>
        <taxon>Diptera</taxon>
        <taxon>Brachycera</taxon>
        <taxon>Muscomorpha</taxon>
        <taxon>Tephritoidea</taxon>
        <taxon>Tephritidae</taxon>
        <taxon>Zeugodacus</taxon>
        <taxon>Zeugodacus</taxon>
    </lineage>
</organism>
<evidence type="ECO:0000256" key="7">
    <source>
        <dbReference type="ARBA" id="ARBA00023170"/>
    </source>
</evidence>
<keyword evidence="11" id="KW-0449">Lipoprotein</keyword>
<keyword evidence="2" id="KW-0812">Transmembrane</keyword>
<sequence>MRSVIFSVLICYISVVINADNSEECEGSLCNNGECIDQLYWCDGSVQCEDKSDEMDCKKMLCGDADFKCYYGACIAYNKTCDKEINCLDGSDEWSDICKNVTPCPADKFQCGYGGCVDLDKKCDGTFDCPDQTDELPPLCDGPLLS</sequence>
<dbReference type="PROSITE" id="PS50068">
    <property type="entry name" value="LDLRA_2"/>
    <property type="match status" value="3"/>
</dbReference>
<dbReference type="InterPro" id="IPR051221">
    <property type="entry name" value="LDLR-related"/>
</dbReference>
<keyword evidence="6 9" id="KW-1015">Disulfide bond</keyword>
<dbReference type="PRINTS" id="PR00261">
    <property type="entry name" value="LDLRECEPTOR"/>
</dbReference>
<dbReference type="OrthoDB" id="2019384at2759"/>
<name>A0A0A1X375_ZEUCU</name>
<protein>
    <submittedName>
        <fullName evidence="11">Low-density lipoprotein receptor</fullName>
    </submittedName>
</protein>
<dbReference type="AlphaFoldDB" id="A0A0A1X375"/>
<evidence type="ECO:0000256" key="3">
    <source>
        <dbReference type="ARBA" id="ARBA00022737"/>
    </source>
</evidence>